<evidence type="ECO:0000259" key="2">
    <source>
        <dbReference type="SMART" id="SM00085"/>
    </source>
</evidence>
<dbReference type="InterPro" id="IPR036444">
    <property type="entry name" value="PLipase_A2_dom_sf"/>
</dbReference>
<proteinExistence type="inferred from homology"/>
<reference evidence="3 4" key="1">
    <citation type="submission" date="2021-04" db="EMBL/GenBank/DDBJ databases">
        <authorList>
            <person name="Bliznina A."/>
        </authorList>
    </citation>
    <scope>NUCLEOTIDE SEQUENCE [LARGE SCALE GENOMIC DNA]</scope>
</reference>
<protein>
    <submittedName>
        <fullName evidence="3">Oidioi.mRNA.OKI2018_I69.chr2.g5215.t1.cds</fullName>
    </submittedName>
</protein>
<dbReference type="Pfam" id="PF00068">
    <property type="entry name" value="Phospholip_A2_1"/>
    <property type="match status" value="1"/>
</dbReference>
<gene>
    <name evidence="3" type="ORF">OKIOD_LOCUS13980</name>
</gene>
<dbReference type="Proteomes" id="UP001158576">
    <property type="component" value="Chromosome 2"/>
</dbReference>
<dbReference type="SUPFAM" id="SSF48619">
    <property type="entry name" value="Phospholipase A2, PLA2"/>
    <property type="match status" value="1"/>
</dbReference>
<dbReference type="SMART" id="SM00085">
    <property type="entry name" value="PA2c"/>
    <property type="match status" value="1"/>
</dbReference>
<dbReference type="Gene3D" id="1.20.90.10">
    <property type="entry name" value="Phospholipase A2 domain"/>
    <property type="match status" value="1"/>
</dbReference>
<dbReference type="EMBL" id="OU015567">
    <property type="protein sequence ID" value="CAG5110860.1"/>
    <property type="molecule type" value="Genomic_DNA"/>
</dbReference>
<keyword evidence="4" id="KW-1185">Reference proteome</keyword>
<evidence type="ECO:0000256" key="1">
    <source>
        <dbReference type="RuleBase" id="RU003654"/>
    </source>
</evidence>
<sequence>MKLLVVFVALAAAQKDGKRKKGKLGRDRFPMDGEDLKFEDDYREFGLPDDFNQETDYSAAVDGWDGWFQNFNWTQYIAGDDVAEEFFRRPSMVRNGMSLQERLEYRKFKTLKLMVMYLQTLPLFGKFCYYGCYCFPNVGEDFTVGRGTPVDEVDKKCRDFSNCYKCVKNDFKETCKHTQPYSFEGREDPVTGSRYLVCKNTPGTCRRSLCECDKRLAEELSANEWFWVPMNHKNWGGFQKEESCRSASGGSSSRSVMEKQEPVYRCCGKYPDRFPFQFQTSSGEQRRCCLGKTYDPKTLECCNKRPTPGITSIGTCGLM</sequence>
<name>A0ABN7T5L2_OIKDI</name>
<comment type="similarity">
    <text evidence="1">Belongs to the phospholipase A2 family.</text>
</comment>
<evidence type="ECO:0000313" key="4">
    <source>
        <dbReference type="Proteomes" id="UP001158576"/>
    </source>
</evidence>
<evidence type="ECO:0000313" key="3">
    <source>
        <dbReference type="EMBL" id="CAG5110860.1"/>
    </source>
</evidence>
<dbReference type="InterPro" id="IPR016090">
    <property type="entry name" value="PLA2-like_dom"/>
</dbReference>
<accession>A0ABN7T5L2</accession>
<feature type="domain" description="Phospholipase A2-like central" evidence="2">
    <location>
        <begin position="107"/>
        <end position="244"/>
    </location>
</feature>
<organism evidence="3 4">
    <name type="scientific">Oikopleura dioica</name>
    <name type="common">Tunicate</name>
    <dbReference type="NCBI Taxonomy" id="34765"/>
    <lineage>
        <taxon>Eukaryota</taxon>
        <taxon>Metazoa</taxon>
        <taxon>Chordata</taxon>
        <taxon>Tunicata</taxon>
        <taxon>Appendicularia</taxon>
        <taxon>Copelata</taxon>
        <taxon>Oikopleuridae</taxon>
        <taxon>Oikopleura</taxon>
    </lineage>
</organism>